<evidence type="ECO:0000256" key="5">
    <source>
        <dbReference type="SAM" id="MobiDB-lite"/>
    </source>
</evidence>
<keyword evidence="2 4" id="KW-0238">DNA-binding</keyword>
<evidence type="ECO:0000313" key="8">
    <source>
        <dbReference type="Proteomes" id="UP000184096"/>
    </source>
</evidence>
<dbReference type="InterPro" id="IPR009057">
    <property type="entry name" value="Homeodomain-like_sf"/>
</dbReference>
<name>A0A1M7U1Z1_9BRAD</name>
<keyword evidence="1" id="KW-0805">Transcription regulation</keyword>
<dbReference type="Gene3D" id="1.10.357.10">
    <property type="entry name" value="Tetracycline Repressor, domain 2"/>
    <property type="match status" value="1"/>
</dbReference>
<dbReference type="InterPro" id="IPR001647">
    <property type="entry name" value="HTH_TetR"/>
</dbReference>
<feature type="DNA-binding region" description="H-T-H motif" evidence="4">
    <location>
        <begin position="48"/>
        <end position="67"/>
    </location>
</feature>
<dbReference type="Pfam" id="PF00440">
    <property type="entry name" value="TetR_N"/>
    <property type="match status" value="1"/>
</dbReference>
<dbReference type="Proteomes" id="UP000184096">
    <property type="component" value="Chromosome I"/>
</dbReference>
<reference evidence="8" key="1">
    <citation type="submission" date="2016-11" db="EMBL/GenBank/DDBJ databases">
        <authorList>
            <person name="Varghese N."/>
            <person name="Submissions S."/>
        </authorList>
    </citation>
    <scope>NUCLEOTIDE SEQUENCE [LARGE SCALE GENOMIC DNA]</scope>
    <source>
        <strain evidence="8">GAS401</strain>
    </source>
</reference>
<organism evidence="7 8">
    <name type="scientific">Bradyrhizobium erythrophlei</name>
    <dbReference type="NCBI Taxonomy" id="1437360"/>
    <lineage>
        <taxon>Bacteria</taxon>
        <taxon>Pseudomonadati</taxon>
        <taxon>Pseudomonadota</taxon>
        <taxon>Alphaproteobacteria</taxon>
        <taxon>Hyphomicrobiales</taxon>
        <taxon>Nitrobacteraceae</taxon>
        <taxon>Bradyrhizobium</taxon>
    </lineage>
</organism>
<dbReference type="GO" id="GO:0003700">
    <property type="term" value="F:DNA-binding transcription factor activity"/>
    <property type="evidence" value="ECO:0007669"/>
    <property type="project" value="TreeGrafter"/>
</dbReference>
<dbReference type="PRINTS" id="PR00455">
    <property type="entry name" value="HTHTETR"/>
</dbReference>
<keyword evidence="3" id="KW-0804">Transcription</keyword>
<evidence type="ECO:0000259" key="6">
    <source>
        <dbReference type="PROSITE" id="PS50977"/>
    </source>
</evidence>
<gene>
    <name evidence="7" type="ORF">SAMN05444170_3352</name>
</gene>
<dbReference type="EMBL" id="LT670849">
    <property type="protein sequence ID" value="SHN76996.1"/>
    <property type="molecule type" value="Genomic_DNA"/>
</dbReference>
<dbReference type="PROSITE" id="PS50977">
    <property type="entry name" value="HTH_TETR_2"/>
    <property type="match status" value="1"/>
</dbReference>
<dbReference type="GO" id="GO:0000976">
    <property type="term" value="F:transcription cis-regulatory region binding"/>
    <property type="evidence" value="ECO:0007669"/>
    <property type="project" value="TreeGrafter"/>
</dbReference>
<feature type="domain" description="HTH tetR-type" evidence="6">
    <location>
        <begin position="25"/>
        <end position="85"/>
    </location>
</feature>
<evidence type="ECO:0000256" key="3">
    <source>
        <dbReference type="ARBA" id="ARBA00023163"/>
    </source>
</evidence>
<evidence type="ECO:0000256" key="4">
    <source>
        <dbReference type="PROSITE-ProRule" id="PRU00335"/>
    </source>
</evidence>
<dbReference type="SUPFAM" id="SSF46689">
    <property type="entry name" value="Homeodomain-like"/>
    <property type="match status" value="1"/>
</dbReference>
<evidence type="ECO:0000313" key="7">
    <source>
        <dbReference type="EMBL" id="SHN76996.1"/>
    </source>
</evidence>
<accession>A0A1M7U1Z1</accession>
<keyword evidence="8" id="KW-1185">Reference proteome</keyword>
<evidence type="ECO:0000256" key="1">
    <source>
        <dbReference type="ARBA" id="ARBA00023015"/>
    </source>
</evidence>
<dbReference type="PANTHER" id="PTHR30055">
    <property type="entry name" value="HTH-TYPE TRANSCRIPTIONAL REGULATOR RUTR"/>
    <property type="match status" value="1"/>
</dbReference>
<sequence length="214" mass="23540">MSMPSTMSRPSEVPQARTPQRRNGKLRVAAILKAGAAVIAEKGYEAATMAEIAARSSTKIGSLYRFFPNKEVLANALIAHYHEGVHDAFDELDSRIQSLSISALADFLLDLMVDLHKGAGPTMKRLLEIPEVLSVKRGEFSRSIHKHIVRTLTLRSPGLTANKAQDMAVVILGNMKTMAAFSDATDQSVRPGAIEELREMTRIYLKSRLKTKPV</sequence>
<feature type="region of interest" description="Disordered" evidence="5">
    <location>
        <begin position="1"/>
        <end position="22"/>
    </location>
</feature>
<proteinExistence type="predicted"/>
<dbReference type="InterPro" id="IPR050109">
    <property type="entry name" value="HTH-type_TetR-like_transc_reg"/>
</dbReference>
<evidence type="ECO:0000256" key="2">
    <source>
        <dbReference type="ARBA" id="ARBA00023125"/>
    </source>
</evidence>
<protein>
    <submittedName>
        <fullName evidence="7">Transcriptional regulator, TetR family</fullName>
    </submittedName>
</protein>
<dbReference type="PANTHER" id="PTHR30055:SF234">
    <property type="entry name" value="HTH-TYPE TRANSCRIPTIONAL REGULATOR BETI"/>
    <property type="match status" value="1"/>
</dbReference>
<dbReference type="AlphaFoldDB" id="A0A1M7U1Z1"/>